<evidence type="ECO:0000313" key="1">
    <source>
        <dbReference type="EMBL" id="MFF3669544.1"/>
    </source>
</evidence>
<dbReference type="Gene3D" id="3.40.50.300">
    <property type="entry name" value="P-loop containing nucleotide triphosphate hydrolases"/>
    <property type="match status" value="1"/>
</dbReference>
<dbReference type="Proteomes" id="UP001602013">
    <property type="component" value="Unassembled WGS sequence"/>
</dbReference>
<protein>
    <submittedName>
        <fullName evidence="1">AAA family ATPase</fullName>
    </submittedName>
</protein>
<proteinExistence type="predicted"/>
<accession>A0ABW6SWZ8</accession>
<comment type="caution">
    <text evidence="1">The sequence shown here is derived from an EMBL/GenBank/DDBJ whole genome shotgun (WGS) entry which is preliminary data.</text>
</comment>
<dbReference type="Pfam" id="PF13671">
    <property type="entry name" value="AAA_33"/>
    <property type="match status" value="1"/>
</dbReference>
<evidence type="ECO:0000313" key="2">
    <source>
        <dbReference type="Proteomes" id="UP001602013"/>
    </source>
</evidence>
<organism evidence="1 2">
    <name type="scientific">Microtetraspora malaysiensis</name>
    <dbReference type="NCBI Taxonomy" id="161358"/>
    <lineage>
        <taxon>Bacteria</taxon>
        <taxon>Bacillati</taxon>
        <taxon>Actinomycetota</taxon>
        <taxon>Actinomycetes</taxon>
        <taxon>Streptosporangiales</taxon>
        <taxon>Streptosporangiaceae</taxon>
        <taxon>Microtetraspora</taxon>
    </lineage>
</organism>
<dbReference type="EMBL" id="JBIASD010000022">
    <property type="protein sequence ID" value="MFF3669544.1"/>
    <property type="molecule type" value="Genomic_DNA"/>
</dbReference>
<sequence>MTQNKRHPMLLPTETPAVLARPADTLNVMIVWLNGTFGVGKTTTAKELTTLIPEARIFDPEHVGYMLGRVPNLPRLGDFQHWPPWRHLVVETASQLLNYVGGVLIAPQTVLVERYWAEISTGLERAGIPVHHFVLHTDPDTLAHRIDADTVESGARQWRLDHISEYCDAVAWLSGEAEVIDTTEVSPVQVAHFIADRIGTRTAGVD</sequence>
<gene>
    <name evidence="1" type="ORF">ACFYXI_28530</name>
</gene>
<dbReference type="SUPFAM" id="SSF52540">
    <property type="entry name" value="P-loop containing nucleoside triphosphate hydrolases"/>
    <property type="match status" value="1"/>
</dbReference>
<name>A0ABW6SWZ8_9ACTN</name>
<keyword evidence="2" id="KW-1185">Reference proteome</keyword>
<dbReference type="InterPro" id="IPR027417">
    <property type="entry name" value="P-loop_NTPase"/>
</dbReference>
<dbReference type="RefSeq" id="WP_387415719.1">
    <property type="nucleotide sequence ID" value="NZ_JBIASD010000022.1"/>
</dbReference>
<reference evidence="1 2" key="1">
    <citation type="submission" date="2024-10" db="EMBL/GenBank/DDBJ databases">
        <title>The Natural Products Discovery Center: Release of the First 8490 Sequenced Strains for Exploring Actinobacteria Biosynthetic Diversity.</title>
        <authorList>
            <person name="Kalkreuter E."/>
            <person name="Kautsar S.A."/>
            <person name="Yang D."/>
            <person name="Bader C.D."/>
            <person name="Teijaro C.N."/>
            <person name="Fluegel L."/>
            <person name="Davis C.M."/>
            <person name="Simpson J.R."/>
            <person name="Lauterbach L."/>
            <person name="Steele A.D."/>
            <person name="Gui C."/>
            <person name="Meng S."/>
            <person name="Li G."/>
            <person name="Viehrig K."/>
            <person name="Ye F."/>
            <person name="Su P."/>
            <person name="Kiefer A.F."/>
            <person name="Nichols A."/>
            <person name="Cepeda A.J."/>
            <person name="Yan W."/>
            <person name="Fan B."/>
            <person name="Jiang Y."/>
            <person name="Adhikari A."/>
            <person name="Zheng C.-J."/>
            <person name="Schuster L."/>
            <person name="Cowan T.M."/>
            <person name="Smanski M.J."/>
            <person name="Chevrette M.G."/>
            <person name="De Carvalho L.P.S."/>
            <person name="Shen B."/>
        </authorList>
    </citation>
    <scope>NUCLEOTIDE SEQUENCE [LARGE SCALE GENOMIC DNA]</scope>
    <source>
        <strain evidence="1 2">NPDC002173</strain>
    </source>
</reference>